<protein>
    <submittedName>
        <fullName evidence="2">5344_t:CDS:1</fullName>
    </submittedName>
</protein>
<keyword evidence="1" id="KW-0472">Membrane</keyword>
<evidence type="ECO:0000313" key="2">
    <source>
        <dbReference type="EMBL" id="CAG8634699.1"/>
    </source>
</evidence>
<reference evidence="2" key="1">
    <citation type="submission" date="2021-06" db="EMBL/GenBank/DDBJ databases">
        <authorList>
            <person name="Kallberg Y."/>
            <person name="Tangrot J."/>
            <person name="Rosling A."/>
        </authorList>
    </citation>
    <scope>NUCLEOTIDE SEQUENCE</scope>
    <source>
        <strain evidence="2">UK204</strain>
    </source>
</reference>
<dbReference type="Proteomes" id="UP000789570">
    <property type="component" value="Unassembled WGS sequence"/>
</dbReference>
<name>A0A9N9GU62_9GLOM</name>
<sequence length="111" mass="12397">MNTLLTHLTQLDNTPGRGMNIGFWVLINIAAPQRGDQVITIGDGGCVHDHLPLDYTLSHGITILYSQLVIPYKGSIMPSRLMMYFWNSTSCVHSLTLVGLICIYKKGWYDA</sequence>
<evidence type="ECO:0000313" key="3">
    <source>
        <dbReference type="Proteomes" id="UP000789570"/>
    </source>
</evidence>
<feature type="transmembrane region" description="Helical" evidence="1">
    <location>
        <begin position="84"/>
        <end position="104"/>
    </location>
</feature>
<comment type="caution">
    <text evidence="2">The sequence shown here is derived from an EMBL/GenBank/DDBJ whole genome shotgun (WGS) entry which is preliminary data.</text>
</comment>
<dbReference type="AlphaFoldDB" id="A0A9N9GU62"/>
<dbReference type="EMBL" id="CAJVPQ010003681">
    <property type="protein sequence ID" value="CAG8634699.1"/>
    <property type="molecule type" value="Genomic_DNA"/>
</dbReference>
<keyword evidence="1" id="KW-1133">Transmembrane helix</keyword>
<keyword evidence="1" id="KW-0812">Transmembrane</keyword>
<accession>A0A9N9GU62</accession>
<keyword evidence="3" id="KW-1185">Reference proteome</keyword>
<gene>
    <name evidence="2" type="ORF">FCALED_LOCUS10253</name>
</gene>
<proteinExistence type="predicted"/>
<organism evidence="2 3">
    <name type="scientific">Funneliformis caledonium</name>
    <dbReference type="NCBI Taxonomy" id="1117310"/>
    <lineage>
        <taxon>Eukaryota</taxon>
        <taxon>Fungi</taxon>
        <taxon>Fungi incertae sedis</taxon>
        <taxon>Mucoromycota</taxon>
        <taxon>Glomeromycotina</taxon>
        <taxon>Glomeromycetes</taxon>
        <taxon>Glomerales</taxon>
        <taxon>Glomeraceae</taxon>
        <taxon>Funneliformis</taxon>
    </lineage>
</organism>
<evidence type="ECO:0000256" key="1">
    <source>
        <dbReference type="SAM" id="Phobius"/>
    </source>
</evidence>